<dbReference type="EC" id="2.7.6.3" evidence="3"/>
<evidence type="ECO:0000313" key="10">
    <source>
        <dbReference type="EMBL" id="KXG44862.1"/>
    </source>
</evidence>
<reference evidence="10 11" key="1">
    <citation type="submission" date="2016-02" db="EMBL/GenBank/DDBJ databases">
        <title>Draft Genome for Tepidibacillus decaturensis nov. sp. Strain Z9, an Anaerobic, Moderately Thermophilic and Heterotrophic Bacterium from Deep Subsurface of the Illinois Basin, USA.</title>
        <authorList>
            <person name="Dong Y."/>
            <person name="Chang J.Y."/>
            <person name="Sanford R."/>
            <person name="Fouke B.W."/>
        </authorList>
    </citation>
    <scope>NUCLEOTIDE SEQUENCE [LARGE SCALE GENOMIC DNA]</scope>
    <source>
        <strain evidence="10 11">Z9</strain>
    </source>
</reference>
<dbReference type="PANTHER" id="PTHR43071:SF1">
    <property type="entry name" value="2-AMINO-4-HYDROXY-6-HYDROXYMETHYLDIHYDROPTERIDINE PYROPHOSPHOKINASE"/>
    <property type="match status" value="1"/>
</dbReference>
<dbReference type="Proteomes" id="UP000070352">
    <property type="component" value="Unassembled WGS sequence"/>
</dbReference>
<comment type="pathway">
    <text evidence="2">Cofactor biosynthesis; tetrahydrofolate biosynthesis; 2-amino-4-hydroxy-6-hydroxymethyl-7,8-dihydropteridine diphosphate from 7,8-dihydroneopterin triphosphate: step 4/4.</text>
</comment>
<keyword evidence="7" id="KW-0067">ATP-binding</keyword>
<keyword evidence="11" id="KW-1185">Reference proteome</keyword>
<evidence type="ECO:0000256" key="7">
    <source>
        <dbReference type="ARBA" id="ARBA00022840"/>
    </source>
</evidence>
<dbReference type="SUPFAM" id="SSF55083">
    <property type="entry name" value="6-hydroxymethyl-7,8-dihydropterin pyrophosphokinase, HPPK"/>
    <property type="match status" value="1"/>
</dbReference>
<dbReference type="Gene3D" id="3.30.70.560">
    <property type="entry name" value="7,8-Dihydro-6-hydroxymethylpterin-pyrophosphokinase HPPK"/>
    <property type="match status" value="1"/>
</dbReference>
<dbReference type="PANTHER" id="PTHR43071">
    <property type="entry name" value="2-AMINO-4-HYDROXY-6-HYDROXYMETHYLDIHYDROPTERIDINE PYROPHOSPHOKINASE"/>
    <property type="match status" value="1"/>
</dbReference>
<gene>
    <name evidence="10" type="ORF">U473_13190</name>
</gene>
<keyword evidence="4" id="KW-0808">Transferase</keyword>
<sequence>MRGVYLGLGSNMGDRYQYLRYAIDQLNQHPNVKVIEESSIYETEPFGYKEQPDFLNIVIEVETNLQPKELLEYIQTVEQNLGRTREIHWGPRTIDIDILLFGDKIINDKDLIVPHPYLTKRLFVLIPLSEIYDQGIPGYHITIQEMIKKLDQKERLEKYERYQ</sequence>
<dbReference type="RefSeq" id="WP_068727114.1">
    <property type="nucleotide sequence ID" value="NZ_LSKU01000001.1"/>
</dbReference>
<evidence type="ECO:0000256" key="6">
    <source>
        <dbReference type="ARBA" id="ARBA00022777"/>
    </source>
</evidence>
<dbReference type="UniPathway" id="UPA00077">
    <property type="reaction ID" value="UER00155"/>
</dbReference>
<dbReference type="GO" id="GO:0046656">
    <property type="term" value="P:folic acid biosynthetic process"/>
    <property type="evidence" value="ECO:0007669"/>
    <property type="project" value="UniProtKB-KW"/>
</dbReference>
<dbReference type="AlphaFoldDB" id="A0A135L7A4"/>
<dbReference type="Pfam" id="PF01288">
    <property type="entry name" value="HPPK"/>
    <property type="match status" value="1"/>
</dbReference>
<dbReference type="CDD" id="cd00483">
    <property type="entry name" value="HPPK"/>
    <property type="match status" value="1"/>
</dbReference>
<comment type="caution">
    <text evidence="10">The sequence shown here is derived from an EMBL/GenBank/DDBJ whole genome shotgun (WGS) entry which is preliminary data.</text>
</comment>
<dbReference type="GO" id="GO:0016301">
    <property type="term" value="F:kinase activity"/>
    <property type="evidence" value="ECO:0007669"/>
    <property type="project" value="UniProtKB-KW"/>
</dbReference>
<evidence type="ECO:0000256" key="2">
    <source>
        <dbReference type="ARBA" id="ARBA00005051"/>
    </source>
</evidence>
<evidence type="ECO:0000256" key="1">
    <source>
        <dbReference type="ARBA" id="ARBA00000198"/>
    </source>
</evidence>
<comment type="catalytic activity">
    <reaction evidence="1">
        <text>6-hydroxymethyl-7,8-dihydropterin + ATP = (7,8-dihydropterin-6-yl)methyl diphosphate + AMP + H(+)</text>
        <dbReference type="Rhea" id="RHEA:11412"/>
        <dbReference type="ChEBI" id="CHEBI:15378"/>
        <dbReference type="ChEBI" id="CHEBI:30616"/>
        <dbReference type="ChEBI" id="CHEBI:44841"/>
        <dbReference type="ChEBI" id="CHEBI:72950"/>
        <dbReference type="ChEBI" id="CHEBI:456215"/>
        <dbReference type="EC" id="2.7.6.3"/>
    </reaction>
</comment>
<dbReference type="OrthoDB" id="9808041at2"/>
<proteinExistence type="predicted"/>
<protein>
    <recommendedName>
        <fullName evidence="3">2-amino-4-hydroxy-6-hydroxymethyldihydropteridine diphosphokinase</fullName>
        <ecNumber evidence="3">2.7.6.3</ecNumber>
    </recommendedName>
</protein>
<dbReference type="NCBIfam" id="TIGR01498">
    <property type="entry name" value="folK"/>
    <property type="match status" value="1"/>
</dbReference>
<name>A0A135L7A4_9BACI</name>
<dbReference type="InterPro" id="IPR035907">
    <property type="entry name" value="Hppk_sf"/>
</dbReference>
<evidence type="ECO:0000256" key="8">
    <source>
        <dbReference type="ARBA" id="ARBA00022909"/>
    </source>
</evidence>
<keyword evidence="5" id="KW-0547">Nucleotide-binding</keyword>
<evidence type="ECO:0000256" key="3">
    <source>
        <dbReference type="ARBA" id="ARBA00013253"/>
    </source>
</evidence>
<organism evidence="10 11">
    <name type="scientific">Tepidibacillus decaturensis</name>
    <dbReference type="NCBI Taxonomy" id="1413211"/>
    <lineage>
        <taxon>Bacteria</taxon>
        <taxon>Bacillati</taxon>
        <taxon>Bacillota</taxon>
        <taxon>Bacilli</taxon>
        <taxon>Bacillales</taxon>
        <taxon>Bacillaceae</taxon>
        <taxon>Tepidibacillus</taxon>
    </lineage>
</organism>
<evidence type="ECO:0000256" key="4">
    <source>
        <dbReference type="ARBA" id="ARBA00022679"/>
    </source>
</evidence>
<dbReference type="InterPro" id="IPR000550">
    <property type="entry name" value="Hppk"/>
</dbReference>
<dbReference type="GO" id="GO:0003848">
    <property type="term" value="F:2-amino-4-hydroxy-6-hydroxymethyldihydropteridine diphosphokinase activity"/>
    <property type="evidence" value="ECO:0007669"/>
    <property type="project" value="UniProtKB-EC"/>
</dbReference>
<evidence type="ECO:0000256" key="5">
    <source>
        <dbReference type="ARBA" id="ARBA00022741"/>
    </source>
</evidence>
<keyword evidence="6" id="KW-0418">Kinase</keyword>
<keyword evidence="8" id="KW-0289">Folate biosynthesis</keyword>
<dbReference type="EMBL" id="LSKU01000001">
    <property type="protein sequence ID" value="KXG44862.1"/>
    <property type="molecule type" value="Genomic_DNA"/>
</dbReference>
<evidence type="ECO:0000259" key="9">
    <source>
        <dbReference type="PROSITE" id="PS00794"/>
    </source>
</evidence>
<dbReference type="GO" id="GO:0005524">
    <property type="term" value="F:ATP binding"/>
    <property type="evidence" value="ECO:0007669"/>
    <property type="project" value="UniProtKB-KW"/>
</dbReference>
<dbReference type="STRING" id="1413211.U473_13190"/>
<dbReference type="GO" id="GO:0046654">
    <property type="term" value="P:tetrahydrofolate biosynthetic process"/>
    <property type="evidence" value="ECO:0007669"/>
    <property type="project" value="UniProtKB-UniPathway"/>
</dbReference>
<accession>A0A135L7A4</accession>
<evidence type="ECO:0000313" key="11">
    <source>
        <dbReference type="Proteomes" id="UP000070352"/>
    </source>
</evidence>
<feature type="domain" description="7,8-dihydro-6-hydroxymethylpterin-pyrophosphokinase" evidence="9">
    <location>
        <begin position="88"/>
        <end position="99"/>
    </location>
</feature>
<dbReference type="PROSITE" id="PS00794">
    <property type="entry name" value="HPPK"/>
    <property type="match status" value="1"/>
</dbReference>